<keyword evidence="2" id="KW-1185">Reference proteome</keyword>
<dbReference type="Proteomes" id="UP000276133">
    <property type="component" value="Unassembled WGS sequence"/>
</dbReference>
<reference evidence="1 2" key="1">
    <citation type="journal article" date="2018" name="Sci. Rep.">
        <title>Genomic signatures of local adaptation to the degree of environmental predictability in rotifers.</title>
        <authorList>
            <person name="Franch-Gras L."/>
            <person name="Hahn C."/>
            <person name="Garcia-Roger E.M."/>
            <person name="Carmona M.J."/>
            <person name="Serra M."/>
            <person name="Gomez A."/>
        </authorList>
    </citation>
    <scope>NUCLEOTIDE SEQUENCE [LARGE SCALE GENOMIC DNA]</scope>
    <source>
        <strain evidence="1">HYR1</strain>
    </source>
</reference>
<sequence length="153" mass="17575">MGPRSANRDEFHRVQVTEKSDNKYKLICVDIWQYEIADELNFFELEKDYAQSGFMAKQCFFSDIMQTGISDGQWSSLANEFTSSSLKDQYVYVFFLATNDQKHQVCIYVSASRKLVMNCELSDAMYVKFLNVLNTEGLALISGKNKTIDKLIA</sequence>
<evidence type="ECO:0000313" key="2">
    <source>
        <dbReference type="Proteomes" id="UP000276133"/>
    </source>
</evidence>
<gene>
    <name evidence="1" type="ORF">BpHYR1_043524</name>
</gene>
<dbReference type="EMBL" id="REGN01003944">
    <property type="protein sequence ID" value="RNA19931.1"/>
    <property type="molecule type" value="Genomic_DNA"/>
</dbReference>
<evidence type="ECO:0000313" key="1">
    <source>
        <dbReference type="EMBL" id="RNA19931.1"/>
    </source>
</evidence>
<organism evidence="1 2">
    <name type="scientific">Brachionus plicatilis</name>
    <name type="common">Marine rotifer</name>
    <name type="synonym">Brachionus muelleri</name>
    <dbReference type="NCBI Taxonomy" id="10195"/>
    <lineage>
        <taxon>Eukaryota</taxon>
        <taxon>Metazoa</taxon>
        <taxon>Spiralia</taxon>
        <taxon>Gnathifera</taxon>
        <taxon>Rotifera</taxon>
        <taxon>Eurotatoria</taxon>
        <taxon>Monogononta</taxon>
        <taxon>Pseudotrocha</taxon>
        <taxon>Ploima</taxon>
        <taxon>Brachionidae</taxon>
        <taxon>Brachionus</taxon>
    </lineage>
</organism>
<comment type="caution">
    <text evidence="1">The sequence shown here is derived from an EMBL/GenBank/DDBJ whole genome shotgun (WGS) entry which is preliminary data.</text>
</comment>
<dbReference type="AlphaFoldDB" id="A0A3M7R923"/>
<accession>A0A3M7R923</accession>
<protein>
    <submittedName>
        <fullName evidence="1">Uncharacterized protein</fullName>
    </submittedName>
</protein>
<dbReference type="Gene3D" id="2.40.50.90">
    <property type="match status" value="1"/>
</dbReference>
<dbReference type="InterPro" id="IPR035437">
    <property type="entry name" value="SNase_OB-fold_sf"/>
</dbReference>
<proteinExistence type="predicted"/>
<name>A0A3M7R923_BRAPC</name>